<dbReference type="InterPro" id="IPR001647">
    <property type="entry name" value="HTH_TetR"/>
</dbReference>
<dbReference type="SUPFAM" id="SSF46689">
    <property type="entry name" value="Homeodomain-like"/>
    <property type="match status" value="1"/>
</dbReference>
<keyword evidence="2" id="KW-0805">Transcription regulation</keyword>
<dbReference type="InterPro" id="IPR009057">
    <property type="entry name" value="Homeodomain-like_sf"/>
</dbReference>
<dbReference type="InterPro" id="IPR036271">
    <property type="entry name" value="Tet_transcr_reg_TetR-rel_C_sf"/>
</dbReference>
<dbReference type="SUPFAM" id="SSF48498">
    <property type="entry name" value="Tetracyclin repressor-like, C-terminal domain"/>
    <property type="match status" value="1"/>
</dbReference>
<dbReference type="Pfam" id="PF00440">
    <property type="entry name" value="TetR_N"/>
    <property type="match status" value="1"/>
</dbReference>
<feature type="compositionally biased region" description="Basic and acidic residues" evidence="6">
    <location>
        <begin position="1"/>
        <end position="22"/>
    </location>
</feature>
<comment type="caution">
    <text evidence="9">The sequence shown here is derived from an EMBL/GenBank/DDBJ whole genome shotgun (WGS) entry which is preliminary data.</text>
</comment>
<accession>A0A972NYK2</accession>
<evidence type="ECO:0000256" key="6">
    <source>
        <dbReference type="SAM" id="MobiDB-lite"/>
    </source>
</evidence>
<dbReference type="Pfam" id="PF13977">
    <property type="entry name" value="TetR_C_6"/>
    <property type="match status" value="1"/>
</dbReference>
<evidence type="ECO:0000259" key="7">
    <source>
        <dbReference type="PROSITE" id="PS50977"/>
    </source>
</evidence>
<keyword evidence="3 5" id="KW-0238">DNA-binding</keyword>
<dbReference type="Gene3D" id="1.10.357.10">
    <property type="entry name" value="Tetracycline Repressor, domain 2"/>
    <property type="match status" value="1"/>
</dbReference>
<dbReference type="PROSITE" id="PS50977">
    <property type="entry name" value="HTH_TETR_2"/>
    <property type="match status" value="1"/>
</dbReference>
<feature type="DNA-binding region" description="H-T-H motif" evidence="5">
    <location>
        <begin position="50"/>
        <end position="69"/>
    </location>
</feature>
<proteinExistence type="predicted"/>
<dbReference type="AlphaFoldDB" id="A0A972NYK2"/>
<keyword evidence="1" id="KW-0678">Repressor</keyword>
<keyword evidence="10" id="KW-1185">Reference proteome</keyword>
<evidence type="ECO:0000256" key="1">
    <source>
        <dbReference type="ARBA" id="ARBA00022491"/>
    </source>
</evidence>
<sequence>MKDLKLTSDEIRGAHPAPEPKRRGNRTTRVPEILEVAISVFATEGYVGFTQRRIANDAGIRLRTLQHYFGTREELLRSAIQELARRYIAEYRELAKDNARSPDERLERLVDQVFDLLTGPERYAGAFALHCWSLAEHEPFVNELMAKNQSELIDMFSGLIAKLNPSLPSGECTLRAELIVSHLHGLVVFIRRRGDNETDWDALRVATKAVWKALSRAPQ</sequence>
<dbReference type="InterPro" id="IPR039538">
    <property type="entry name" value="BetI_C"/>
</dbReference>
<feature type="region of interest" description="Disordered" evidence="6">
    <location>
        <begin position="1"/>
        <end position="28"/>
    </location>
</feature>
<evidence type="ECO:0000313" key="8">
    <source>
        <dbReference type="EMBL" id="NPT54880.1"/>
    </source>
</evidence>
<keyword evidence="4" id="KW-0804">Transcription</keyword>
<reference evidence="9 10" key="1">
    <citation type="submission" date="2019-11" db="EMBL/GenBank/DDBJ databases">
        <title>Metabolism of dissolved organic matter in forest soils.</title>
        <authorList>
            <person name="Cyle K.T."/>
            <person name="Wilhelm R.C."/>
            <person name="Martinez C.E."/>
        </authorList>
    </citation>
    <scope>NUCLEOTIDE SEQUENCE [LARGE SCALE GENOMIC DNA]</scope>
    <source>
        <strain evidence="9 10">5N</strain>
    </source>
</reference>
<name>A0A972NYK2_9BURK</name>
<dbReference type="PANTHER" id="PTHR30055">
    <property type="entry name" value="HTH-TYPE TRANSCRIPTIONAL REGULATOR RUTR"/>
    <property type="match status" value="1"/>
</dbReference>
<dbReference type="PANTHER" id="PTHR30055:SF146">
    <property type="entry name" value="HTH-TYPE TRANSCRIPTIONAL DUAL REGULATOR CECR"/>
    <property type="match status" value="1"/>
</dbReference>
<dbReference type="PRINTS" id="PR00455">
    <property type="entry name" value="HTHTETR"/>
</dbReference>
<evidence type="ECO:0000256" key="4">
    <source>
        <dbReference type="ARBA" id="ARBA00023163"/>
    </source>
</evidence>
<dbReference type="EMBL" id="WOEZ01000044">
    <property type="protein sequence ID" value="NPT54880.1"/>
    <property type="molecule type" value="Genomic_DNA"/>
</dbReference>
<evidence type="ECO:0000256" key="5">
    <source>
        <dbReference type="PROSITE-ProRule" id="PRU00335"/>
    </source>
</evidence>
<gene>
    <name evidence="8" type="ORF">GNZ13_09715</name>
    <name evidence="9" type="ORF">GNZ13_41800</name>
</gene>
<feature type="domain" description="HTH tetR-type" evidence="7">
    <location>
        <begin position="27"/>
        <end position="87"/>
    </location>
</feature>
<dbReference type="GO" id="GO:0000976">
    <property type="term" value="F:transcription cis-regulatory region binding"/>
    <property type="evidence" value="ECO:0007669"/>
    <property type="project" value="TreeGrafter"/>
</dbReference>
<protein>
    <submittedName>
        <fullName evidence="9">TetR family transcriptional regulator</fullName>
    </submittedName>
</protein>
<dbReference type="EMBL" id="WOEZ01000245">
    <property type="protein sequence ID" value="NPT60909.1"/>
    <property type="molecule type" value="Genomic_DNA"/>
</dbReference>
<evidence type="ECO:0000313" key="10">
    <source>
        <dbReference type="Proteomes" id="UP000655523"/>
    </source>
</evidence>
<organism evidence="9 10">
    <name type="scientific">Paraburkholderia elongata</name>
    <dbReference type="NCBI Taxonomy" id="2675747"/>
    <lineage>
        <taxon>Bacteria</taxon>
        <taxon>Pseudomonadati</taxon>
        <taxon>Pseudomonadota</taxon>
        <taxon>Betaproteobacteria</taxon>
        <taxon>Burkholderiales</taxon>
        <taxon>Burkholderiaceae</taxon>
        <taxon>Paraburkholderia</taxon>
    </lineage>
</organism>
<evidence type="ECO:0000256" key="2">
    <source>
        <dbReference type="ARBA" id="ARBA00023015"/>
    </source>
</evidence>
<dbReference type="RefSeq" id="WP_172162825.1">
    <property type="nucleotide sequence ID" value="NZ_WOEZ01000044.1"/>
</dbReference>
<dbReference type="InterPro" id="IPR050109">
    <property type="entry name" value="HTH-type_TetR-like_transc_reg"/>
</dbReference>
<evidence type="ECO:0000313" key="9">
    <source>
        <dbReference type="EMBL" id="NPT60909.1"/>
    </source>
</evidence>
<dbReference type="Proteomes" id="UP000655523">
    <property type="component" value="Unassembled WGS sequence"/>
</dbReference>
<dbReference type="GO" id="GO:0003700">
    <property type="term" value="F:DNA-binding transcription factor activity"/>
    <property type="evidence" value="ECO:0007669"/>
    <property type="project" value="TreeGrafter"/>
</dbReference>
<evidence type="ECO:0000256" key="3">
    <source>
        <dbReference type="ARBA" id="ARBA00023125"/>
    </source>
</evidence>